<dbReference type="OrthoDB" id="10466180at2759"/>
<dbReference type="Proteomes" id="UP000054324">
    <property type="component" value="Unassembled WGS sequence"/>
</dbReference>
<dbReference type="GeneID" id="20319158"/>
<reference evidence="1 2" key="1">
    <citation type="submission" date="2013-11" db="EMBL/GenBank/DDBJ databases">
        <title>Opisthorchis viverrini - life in the bile duct.</title>
        <authorList>
            <person name="Young N.D."/>
            <person name="Nagarajan N."/>
            <person name="Lin S.J."/>
            <person name="Korhonen P.K."/>
            <person name="Jex A.R."/>
            <person name="Hall R.S."/>
            <person name="Safavi-Hemami H."/>
            <person name="Kaewkong W."/>
            <person name="Bertrand D."/>
            <person name="Gao S."/>
            <person name="Seet Q."/>
            <person name="Wongkham S."/>
            <person name="Teh B.T."/>
            <person name="Wongkham C."/>
            <person name="Intapan P.M."/>
            <person name="Maleewong W."/>
            <person name="Yang X."/>
            <person name="Hu M."/>
            <person name="Wang Z."/>
            <person name="Hofmann A."/>
            <person name="Sternberg P.W."/>
            <person name="Tan P."/>
            <person name="Wang J."/>
            <person name="Gasser R.B."/>
        </authorList>
    </citation>
    <scope>NUCLEOTIDE SEQUENCE [LARGE SCALE GENOMIC DNA]</scope>
</reference>
<organism evidence="1 2">
    <name type="scientific">Opisthorchis viverrini</name>
    <name type="common">Southeast Asian liver fluke</name>
    <dbReference type="NCBI Taxonomy" id="6198"/>
    <lineage>
        <taxon>Eukaryota</taxon>
        <taxon>Metazoa</taxon>
        <taxon>Spiralia</taxon>
        <taxon>Lophotrochozoa</taxon>
        <taxon>Platyhelminthes</taxon>
        <taxon>Trematoda</taxon>
        <taxon>Digenea</taxon>
        <taxon>Opisthorchiida</taxon>
        <taxon>Opisthorchiata</taxon>
        <taxon>Opisthorchiidae</taxon>
        <taxon>Opisthorchis</taxon>
    </lineage>
</organism>
<dbReference type="AlphaFoldDB" id="A0A074ZXX0"/>
<sequence length="113" mass="11837">MSAEGCTRAGILLGCSSLGRGSREAEVGFEPQTFRSVNSRPNHLGHLVPQLGVIQFNSIQFISYKPCVISTLVPAATVSITGKPESGTYNQAKACSVCSEIGSTLVEGDSFDA</sequence>
<accession>A0A074ZXX0</accession>
<proteinExistence type="predicted"/>
<dbReference type="KEGG" id="ovi:T265_04976"/>
<evidence type="ECO:0000313" key="1">
    <source>
        <dbReference type="EMBL" id="KER28145.1"/>
    </source>
</evidence>
<keyword evidence="2" id="KW-1185">Reference proteome</keyword>
<dbReference type="EMBL" id="KL596706">
    <property type="protein sequence ID" value="KER28145.1"/>
    <property type="molecule type" value="Genomic_DNA"/>
</dbReference>
<dbReference type="RefSeq" id="XP_009168117.1">
    <property type="nucleotide sequence ID" value="XM_009169853.1"/>
</dbReference>
<protein>
    <submittedName>
        <fullName evidence="1">Uncharacterized protein</fullName>
    </submittedName>
</protein>
<evidence type="ECO:0000313" key="2">
    <source>
        <dbReference type="Proteomes" id="UP000054324"/>
    </source>
</evidence>
<dbReference type="CTD" id="20319158"/>
<gene>
    <name evidence="1" type="ORF">T265_04976</name>
</gene>
<name>A0A074ZXX0_OPIVI</name>